<sequence length="29" mass="3313">MKTSEPSTNQQQTTGTKGEFIDFFMIPTF</sequence>
<dbReference type="KEGG" id="aup:AsAng_0027580"/>
<protein>
    <submittedName>
        <fullName evidence="2">Uncharacterized protein</fullName>
    </submittedName>
</protein>
<organism evidence="2 3">
    <name type="scientific">Aureispira anguillae</name>
    <dbReference type="NCBI Taxonomy" id="2864201"/>
    <lineage>
        <taxon>Bacteria</taxon>
        <taxon>Pseudomonadati</taxon>
        <taxon>Bacteroidota</taxon>
        <taxon>Saprospiria</taxon>
        <taxon>Saprospirales</taxon>
        <taxon>Saprospiraceae</taxon>
        <taxon>Aureispira</taxon>
    </lineage>
</organism>
<evidence type="ECO:0000256" key="1">
    <source>
        <dbReference type="SAM" id="MobiDB-lite"/>
    </source>
</evidence>
<dbReference type="EMBL" id="AP026867">
    <property type="protein sequence ID" value="BDS12043.1"/>
    <property type="molecule type" value="Genomic_DNA"/>
</dbReference>
<dbReference type="AlphaFoldDB" id="A0A915YF90"/>
<evidence type="ECO:0000313" key="3">
    <source>
        <dbReference type="Proteomes" id="UP001060919"/>
    </source>
</evidence>
<evidence type="ECO:0000313" key="2">
    <source>
        <dbReference type="EMBL" id="BDS12043.1"/>
    </source>
</evidence>
<keyword evidence="3" id="KW-1185">Reference proteome</keyword>
<feature type="compositionally biased region" description="Polar residues" evidence="1">
    <location>
        <begin position="1"/>
        <end position="16"/>
    </location>
</feature>
<proteinExistence type="predicted"/>
<feature type="region of interest" description="Disordered" evidence="1">
    <location>
        <begin position="1"/>
        <end position="21"/>
    </location>
</feature>
<reference evidence="2" key="1">
    <citation type="submission" date="2022-09" db="EMBL/GenBank/DDBJ databases">
        <title>Aureispira anguillicida sp. nov., isolated from Leptocephalus of Japanese eel Anguilla japonica.</title>
        <authorList>
            <person name="Yuasa K."/>
            <person name="Mekata T."/>
            <person name="Ikunari K."/>
        </authorList>
    </citation>
    <scope>NUCLEOTIDE SEQUENCE</scope>
    <source>
        <strain evidence="2">EL160426</strain>
    </source>
</reference>
<dbReference type="Proteomes" id="UP001060919">
    <property type="component" value="Chromosome"/>
</dbReference>
<accession>A0A915YF90</accession>
<gene>
    <name evidence="2" type="ORF">AsAng_0027580</name>
</gene>
<name>A0A915YF90_9BACT</name>